<dbReference type="WBParaSite" id="ALUE_0001457001-mRNA-1">
    <property type="protein sequence ID" value="ALUE_0001457001-mRNA-1"/>
    <property type="gene ID" value="ALUE_0001457001"/>
</dbReference>
<keyword evidence="1" id="KW-1185">Reference proteome</keyword>
<evidence type="ECO:0000313" key="2">
    <source>
        <dbReference type="WBParaSite" id="ALUE_0001457001-mRNA-1"/>
    </source>
</evidence>
<evidence type="ECO:0000313" key="1">
    <source>
        <dbReference type="Proteomes" id="UP000036681"/>
    </source>
</evidence>
<name>A0A0M3IAG8_ASCLU</name>
<organism evidence="1 2">
    <name type="scientific">Ascaris lumbricoides</name>
    <name type="common">Giant roundworm</name>
    <dbReference type="NCBI Taxonomy" id="6252"/>
    <lineage>
        <taxon>Eukaryota</taxon>
        <taxon>Metazoa</taxon>
        <taxon>Ecdysozoa</taxon>
        <taxon>Nematoda</taxon>
        <taxon>Chromadorea</taxon>
        <taxon>Rhabditida</taxon>
        <taxon>Spirurina</taxon>
        <taxon>Ascaridomorpha</taxon>
        <taxon>Ascaridoidea</taxon>
        <taxon>Ascarididae</taxon>
        <taxon>Ascaris</taxon>
    </lineage>
</organism>
<accession>A0A0M3IAG8</accession>
<sequence>MDQTVWPSDSIDDPLEMSIASVIKNNTMADAERTKEPQYEQVVNECETKSRCLGEEVKLLREQGLTFAQIAIELQVYFSLFSYKASVILLNCLRKSIRNNFVIFRN</sequence>
<dbReference type="Proteomes" id="UP000036681">
    <property type="component" value="Unplaced"/>
</dbReference>
<protein>
    <submittedName>
        <fullName evidence="2">HTH_8 domain-containing protein</fullName>
    </submittedName>
</protein>
<proteinExistence type="predicted"/>
<dbReference type="AlphaFoldDB" id="A0A0M3IAG8"/>
<reference evidence="2" key="1">
    <citation type="submission" date="2017-02" db="UniProtKB">
        <authorList>
            <consortium name="WormBaseParasite"/>
        </authorList>
    </citation>
    <scope>IDENTIFICATION</scope>
</reference>